<dbReference type="RefSeq" id="WP_074914223.1">
    <property type="nucleotide sequence ID" value="NZ_FOXK01000003.1"/>
</dbReference>
<accession>A0A1I5R4F9</accession>
<reference evidence="3" key="1">
    <citation type="submission" date="2016-10" db="EMBL/GenBank/DDBJ databases">
        <authorList>
            <person name="Varghese N."/>
            <person name="Submissions S."/>
        </authorList>
    </citation>
    <scope>NUCLEOTIDE SEQUENCE [LARGE SCALE GENOMIC DNA]</scope>
    <source>
        <strain evidence="3">JCM 15604</strain>
    </source>
</reference>
<feature type="compositionally biased region" description="Polar residues" evidence="1">
    <location>
        <begin position="308"/>
        <end position="317"/>
    </location>
</feature>
<keyword evidence="3" id="KW-1185">Reference proteome</keyword>
<evidence type="ECO:0000256" key="1">
    <source>
        <dbReference type="SAM" id="MobiDB-lite"/>
    </source>
</evidence>
<sequence length="437" mass="45914">MAVQYQTQEDQERRRQGENPLISNMPTTTRADRMQAQMSQPVTGPRGVIQPVSAGVPRPPQSGGILSGLAGGAEIVAGGAALPFAVGLDAARGGIARLAGGDPSTLPGGANRYADAASATLSQGIDRASRASDQVKAGTRAALGVQPQSIIDGMSTPAQAAPAVQSTAAPTQAQSIASDMPNQASAPVQADAVGQTQSMITVNGRTPQSIGDGMGAFSQMQPGDSQLALGRFERANQERQRMIEISRRGQIGEGGGRVTVVRDSSRAPSIADIQNARLDARQAQTSLQNQQAQQSILSGMDERLTGQLQRQRLSQEVDQGALASQDQRRLQSLRDQIADPNLGADQREAARSAYTSLSTPAKDRYQSQDIIIGRDENGRDIRGSQLIDVTTGRPVSTGGVSRRMSVTRQEVEQAAKEDGVSIDDYIRALTAQGVAVS</sequence>
<protein>
    <submittedName>
        <fullName evidence="2">Uncharacterized protein</fullName>
    </submittedName>
</protein>
<dbReference type="Proteomes" id="UP000182025">
    <property type="component" value="Unassembled WGS sequence"/>
</dbReference>
<gene>
    <name evidence="2" type="ORF">SAMN05216177_103268</name>
</gene>
<dbReference type="EMBL" id="FOXK01000003">
    <property type="protein sequence ID" value="SFP52936.1"/>
    <property type="molecule type" value="Genomic_DNA"/>
</dbReference>
<proteinExistence type="predicted"/>
<dbReference type="AlphaFoldDB" id="A0A1I5R4F9"/>
<evidence type="ECO:0000313" key="3">
    <source>
        <dbReference type="Proteomes" id="UP000182025"/>
    </source>
</evidence>
<name>A0A1I5R4F9_9GAMM</name>
<feature type="region of interest" description="Disordered" evidence="1">
    <location>
        <begin position="1"/>
        <end position="47"/>
    </location>
</feature>
<organism evidence="2 3">
    <name type="scientific">Ectopseudomonas toyotomiensis</name>
    <dbReference type="NCBI Taxonomy" id="554344"/>
    <lineage>
        <taxon>Bacteria</taxon>
        <taxon>Pseudomonadati</taxon>
        <taxon>Pseudomonadota</taxon>
        <taxon>Gammaproteobacteria</taxon>
        <taxon>Pseudomonadales</taxon>
        <taxon>Pseudomonadaceae</taxon>
        <taxon>Ectopseudomonas</taxon>
    </lineage>
</organism>
<feature type="region of interest" description="Disordered" evidence="1">
    <location>
        <begin position="308"/>
        <end position="361"/>
    </location>
</feature>
<dbReference type="OrthoDB" id="7032350at2"/>
<evidence type="ECO:0000313" key="2">
    <source>
        <dbReference type="EMBL" id="SFP52936.1"/>
    </source>
</evidence>